<feature type="domain" description="YqaJ viral recombinase" evidence="2">
    <location>
        <begin position="22"/>
        <end position="158"/>
    </location>
</feature>
<dbReference type="Pfam" id="PF09588">
    <property type="entry name" value="YqaJ"/>
    <property type="match status" value="1"/>
</dbReference>
<gene>
    <name evidence="3" type="ORF">H8S55_05890</name>
</gene>
<dbReference type="InterPro" id="IPR011335">
    <property type="entry name" value="Restrct_endonuc-II-like"/>
</dbReference>
<organism evidence="3 4">
    <name type="scientific">Flintibacter faecis</name>
    <dbReference type="NCBI Taxonomy" id="2763047"/>
    <lineage>
        <taxon>Bacteria</taxon>
        <taxon>Bacillati</taxon>
        <taxon>Bacillota</taxon>
        <taxon>Clostridia</taxon>
        <taxon>Eubacteriales</taxon>
        <taxon>Flintibacter</taxon>
    </lineage>
</organism>
<dbReference type="Proteomes" id="UP000602260">
    <property type="component" value="Unassembled WGS sequence"/>
</dbReference>
<keyword evidence="4" id="KW-1185">Reference proteome</keyword>
<keyword evidence="1" id="KW-0378">Hydrolase</keyword>
<proteinExistence type="predicted"/>
<reference evidence="3" key="1">
    <citation type="submission" date="2020-08" db="EMBL/GenBank/DDBJ databases">
        <title>Genome public.</title>
        <authorList>
            <person name="Liu C."/>
            <person name="Sun Q."/>
        </authorList>
    </citation>
    <scope>NUCLEOTIDE SEQUENCE</scope>
    <source>
        <strain evidence="3">BX5</strain>
    </source>
</reference>
<evidence type="ECO:0000256" key="1">
    <source>
        <dbReference type="ARBA" id="ARBA00022801"/>
    </source>
</evidence>
<dbReference type="Gene3D" id="3.90.320.10">
    <property type="match status" value="1"/>
</dbReference>
<sequence length="345" mass="39661">MGLNLNYTPNRLVDITTLTEDQWLSWRRKGIGGSDVAVALNSSPYRTARDLYYDKIGVVMSDDGPDKSITFQIGHLLEDVVAQIFAKKTGLSVYEDHWMYQHPFFPFLIADVDRFVTLPDGRKAILECKTAHYDMQFKWANGAVPRHYELQVRHYMSVMNIDVAFIACLFSNNENDFVWQKIERDLEEEENTIMELSAFWNNHVMARVEPPLVEKPDAVLESLRRYFGPADKSEPTVDLDRKFVVNLKEILALKEEKRSLDAQVKALETRIKSLYAPIVEEMGTACKGTCEQGGECFKVSYNPLYREGISKDRLSALRAQYPDIYDEFVDQTESRIFKVVKSAIA</sequence>
<comment type="caution">
    <text evidence="3">The sequence shown here is derived from an EMBL/GenBank/DDBJ whole genome shotgun (WGS) entry which is preliminary data.</text>
</comment>
<dbReference type="GO" id="GO:0016787">
    <property type="term" value="F:hydrolase activity"/>
    <property type="evidence" value="ECO:0007669"/>
    <property type="project" value="UniProtKB-KW"/>
</dbReference>
<dbReference type="RefSeq" id="WP_186878190.1">
    <property type="nucleotide sequence ID" value="NZ_JACOPN010000003.1"/>
</dbReference>
<dbReference type="SUPFAM" id="SSF52980">
    <property type="entry name" value="Restriction endonuclease-like"/>
    <property type="match status" value="1"/>
</dbReference>
<dbReference type="InterPro" id="IPR051703">
    <property type="entry name" value="NF-kappa-B_Signaling_Reg"/>
</dbReference>
<evidence type="ECO:0000259" key="2">
    <source>
        <dbReference type="Pfam" id="PF09588"/>
    </source>
</evidence>
<dbReference type="PANTHER" id="PTHR46609:SF6">
    <property type="entry name" value="EXONUCLEASE, PHAGE-TYPE_RECB, C-TERMINAL DOMAIN-CONTAINING PROTEIN-RELATED"/>
    <property type="match status" value="1"/>
</dbReference>
<protein>
    <submittedName>
        <fullName evidence="3">YqaJ viral recombinase family protein</fullName>
    </submittedName>
</protein>
<evidence type="ECO:0000313" key="4">
    <source>
        <dbReference type="Proteomes" id="UP000602260"/>
    </source>
</evidence>
<dbReference type="InterPro" id="IPR011604">
    <property type="entry name" value="PDDEXK-like_dom_sf"/>
</dbReference>
<evidence type="ECO:0000313" key="3">
    <source>
        <dbReference type="EMBL" id="MBC5716852.1"/>
    </source>
</evidence>
<name>A0A8J6M4I7_9FIRM</name>
<dbReference type="EMBL" id="JACOPN010000003">
    <property type="protein sequence ID" value="MBC5716852.1"/>
    <property type="molecule type" value="Genomic_DNA"/>
</dbReference>
<dbReference type="NCBIfam" id="TIGR03033">
    <property type="entry name" value="phage_rel_nuc"/>
    <property type="match status" value="1"/>
</dbReference>
<dbReference type="InterPro" id="IPR019080">
    <property type="entry name" value="YqaJ_viral_recombinase"/>
</dbReference>
<dbReference type="AlphaFoldDB" id="A0A8J6M4I7"/>
<dbReference type="InterPro" id="IPR017482">
    <property type="entry name" value="Lambda-type_endonuclease"/>
</dbReference>
<accession>A0A8J6M4I7</accession>
<dbReference type="PANTHER" id="PTHR46609">
    <property type="entry name" value="EXONUCLEASE, PHAGE-TYPE/RECB, C-TERMINAL DOMAIN-CONTAINING PROTEIN"/>
    <property type="match status" value="1"/>
</dbReference>